<dbReference type="GO" id="GO:0051246">
    <property type="term" value="P:regulation of protein metabolic process"/>
    <property type="evidence" value="ECO:0007669"/>
    <property type="project" value="UniProtKB-ARBA"/>
</dbReference>
<dbReference type="Ensembl" id="ENSACAT00000007585.3">
    <property type="protein sequence ID" value="ENSACAP00000007428.3"/>
    <property type="gene ID" value="ENSACAG00000007599.3"/>
</dbReference>
<proteinExistence type="inferred from homology"/>
<feature type="domain" description="Protein phosphatase 1 regulatory subunit 15A/B C-terminal" evidence="3">
    <location>
        <begin position="260"/>
        <end position="470"/>
    </location>
</feature>
<reference evidence="4" key="3">
    <citation type="submission" date="2025-09" db="UniProtKB">
        <authorList>
            <consortium name="Ensembl"/>
        </authorList>
    </citation>
    <scope>IDENTIFICATION</scope>
</reference>
<evidence type="ECO:0000313" key="4">
    <source>
        <dbReference type="Ensembl" id="ENSACAP00000007428.3"/>
    </source>
</evidence>
<feature type="region of interest" description="Disordered" evidence="2">
    <location>
        <begin position="225"/>
        <end position="260"/>
    </location>
</feature>
<evidence type="ECO:0000313" key="5">
    <source>
        <dbReference type="Proteomes" id="UP000001646"/>
    </source>
</evidence>
<dbReference type="InterPro" id="IPR051254">
    <property type="entry name" value="PPP1R15"/>
</dbReference>
<dbReference type="InParanoid" id="G1KGT3"/>
<sequence length="477" mass="52908">MESRRREPEPACPGLGPCTPPSPPPPQPGEAPFSLLRLFLQLLQRLLPSPAVPLLWLQAEAQTSVPGWEAPGLAPLLAAHHELRMVSSASFDKSSVPGSLTASWEELDEASRLRSKFPSLLERVHVKGPPAALDSPDPDFGYHSLEVEEITTQPDPCDTNAARAGECCQESQEDPVGGSPCREGSAEVESSCDDEDSDIEQDLPVEARPACSNKLIDYILGGACSEEEEEEEEQLWDGVEEEDDGFDSEGSLSDSDISSQDGESLHLWNSFCSLDPYDLGNFTAPIQTTAPETRPISEPPEVEVAAEDSSSWTESSCEDEEWECGSIDESANLKLWNSFCNLEDPYNPFNFTAQFQTVEKKGRCDLKGPPGSQSSILFSCQVHLLDKSNSEATETVKYDILSREKCKTKKKVTFLEEVVEYYISSEEDRKGPWEELARDGCRFLKRIQETENAIGYCLTMEHRQQIFNRLVERSDIS</sequence>
<name>G1KGT3_ANOCA</name>
<feature type="region of interest" description="Disordered" evidence="2">
    <location>
        <begin position="1"/>
        <end position="31"/>
    </location>
</feature>
<dbReference type="STRING" id="28377.ENSACAP00000007428"/>
<reference evidence="4 5" key="1">
    <citation type="submission" date="2009-12" db="EMBL/GenBank/DDBJ databases">
        <title>The Genome Sequence of Anolis carolinensis (Green Anole Lizard).</title>
        <authorList>
            <consortium name="The Genome Sequencing Platform"/>
            <person name="Di Palma F."/>
            <person name="Alfoldi J."/>
            <person name="Heiman D."/>
            <person name="Young S."/>
            <person name="Grabherr M."/>
            <person name="Johnson J."/>
            <person name="Lander E.S."/>
            <person name="Lindblad-Toh K."/>
        </authorList>
    </citation>
    <scope>NUCLEOTIDE SEQUENCE [LARGE SCALE GENOMIC DNA]</scope>
    <source>
        <strain evidence="4 5">JBL SC #1</strain>
    </source>
</reference>
<organism evidence="4 5">
    <name type="scientific">Anolis carolinensis</name>
    <name type="common">Green anole</name>
    <name type="synonym">American chameleon</name>
    <dbReference type="NCBI Taxonomy" id="28377"/>
    <lineage>
        <taxon>Eukaryota</taxon>
        <taxon>Metazoa</taxon>
        <taxon>Chordata</taxon>
        <taxon>Craniata</taxon>
        <taxon>Vertebrata</taxon>
        <taxon>Euteleostomi</taxon>
        <taxon>Lepidosauria</taxon>
        <taxon>Squamata</taxon>
        <taxon>Bifurcata</taxon>
        <taxon>Unidentata</taxon>
        <taxon>Episquamata</taxon>
        <taxon>Toxicofera</taxon>
        <taxon>Iguania</taxon>
        <taxon>Dactyloidae</taxon>
        <taxon>Anolis</taxon>
    </lineage>
</organism>
<comment type="similarity">
    <text evidence="1">Belongs to the PPP1R15 family.</text>
</comment>
<evidence type="ECO:0000259" key="3">
    <source>
        <dbReference type="Pfam" id="PF10488"/>
    </source>
</evidence>
<keyword evidence="5" id="KW-1185">Reference proteome</keyword>
<feature type="compositionally biased region" description="Acidic residues" evidence="2">
    <location>
        <begin position="225"/>
        <end position="247"/>
    </location>
</feature>
<feature type="compositionally biased region" description="Low complexity" evidence="2">
    <location>
        <begin position="248"/>
        <end position="260"/>
    </location>
</feature>
<feature type="compositionally biased region" description="Pro residues" evidence="2">
    <location>
        <begin position="18"/>
        <end position="29"/>
    </location>
</feature>
<dbReference type="eggNOG" id="ENOG502QV9K">
    <property type="taxonomic scope" value="Eukaryota"/>
</dbReference>
<dbReference type="InterPro" id="IPR019523">
    <property type="entry name" value="Prot_Pase1_reg-su15A/B_C"/>
</dbReference>
<dbReference type="AlphaFoldDB" id="G1KGT3"/>
<accession>G1KGT3</accession>
<dbReference type="GO" id="GO:0034976">
    <property type="term" value="P:response to endoplasmic reticulum stress"/>
    <property type="evidence" value="ECO:0000318"/>
    <property type="project" value="GO_Central"/>
</dbReference>
<dbReference type="GO" id="GO:0005783">
    <property type="term" value="C:endoplasmic reticulum"/>
    <property type="evidence" value="ECO:0000318"/>
    <property type="project" value="GO_Central"/>
</dbReference>
<dbReference type="Pfam" id="PF10488">
    <property type="entry name" value="PP1c_bdg"/>
    <property type="match status" value="1"/>
</dbReference>
<dbReference type="GO" id="GO:0019888">
    <property type="term" value="F:protein phosphatase regulator activity"/>
    <property type="evidence" value="ECO:0000318"/>
    <property type="project" value="GO_Central"/>
</dbReference>
<dbReference type="PANTHER" id="PTHR16489">
    <property type="entry name" value="GH11727P"/>
    <property type="match status" value="1"/>
</dbReference>
<gene>
    <name evidence="4" type="primary">PPP1R15B</name>
</gene>
<dbReference type="GO" id="GO:0000164">
    <property type="term" value="C:protein phosphatase type 1 complex"/>
    <property type="evidence" value="ECO:0000318"/>
    <property type="project" value="GO_Central"/>
</dbReference>
<dbReference type="Bgee" id="ENSACAG00000007599">
    <property type="expression patterns" value="Expressed in hemipenis and 13 other cell types or tissues"/>
</dbReference>
<dbReference type="GO" id="GO:0042542">
    <property type="term" value="P:response to hydrogen peroxide"/>
    <property type="evidence" value="ECO:0007669"/>
    <property type="project" value="Ensembl"/>
</dbReference>
<evidence type="ECO:0000256" key="2">
    <source>
        <dbReference type="SAM" id="MobiDB-lite"/>
    </source>
</evidence>
<evidence type="ECO:0000256" key="1">
    <source>
        <dbReference type="ARBA" id="ARBA00010161"/>
    </source>
</evidence>
<feature type="region of interest" description="Disordered" evidence="2">
    <location>
        <begin position="291"/>
        <end position="312"/>
    </location>
</feature>
<dbReference type="PANTHER" id="PTHR16489:SF11">
    <property type="entry name" value="PROTEIN PHOSPHATASE 1 REGULATORY SUBUNIT 15B"/>
    <property type="match status" value="1"/>
</dbReference>
<feature type="region of interest" description="Disordered" evidence="2">
    <location>
        <begin position="168"/>
        <end position="196"/>
    </location>
</feature>
<dbReference type="HOGENOM" id="CLU_057528_0_0_1"/>
<dbReference type="GeneTree" id="ENSGT00940000154404"/>
<dbReference type="Proteomes" id="UP000001646">
    <property type="component" value="Chromosome 4"/>
</dbReference>
<dbReference type="GO" id="GO:0006983">
    <property type="term" value="P:ER overload response"/>
    <property type="evidence" value="ECO:0007669"/>
    <property type="project" value="Ensembl"/>
</dbReference>
<protein>
    <submittedName>
        <fullName evidence="4">Protein phosphatase 1 regulatory subunit 15B</fullName>
    </submittedName>
</protein>
<reference evidence="4" key="2">
    <citation type="submission" date="2025-08" db="UniProtKB">
        <authorList>
            <consortium name="Ensembl"/>
        </authorList>
    </citation>
    <scope>IDENTIFICATION</scope>
</reference>